<sequence>MAITRTQKLKQLKVKLLDLEEIKLKDALTKYGEAYQDSGGAWQENAAWELADEEISVLRAMIQEVKKEIKELENPSSISAIAKDIKSK</sequence>
<dbReference type="Proteomes" id="UP000034854">
    <property type="component" value="Unassembled WGS sequence"/>
</dbReference>
<name>A0A0G0WPW9_9BACT</name>
<dbReference type="EMBL" id="LCAG01000013">
    <property type="protein sequence ID" value="KKR86525.1"/>
    <property type="molecule type" value="Genomic_DNA"/>
</dbReference>
<evidence type="ECO:0000313" key="1">
    <source>
        <dbReference type="EMBL" id="KKR86525.1"/>
    </source>
</evidence>
<evidence type="ECO:0000313" key="2">
    <source>
        <dbReference type="Proteomes" id="UP000034854"/>
    </source>
</evidence>
<organism evidence="1 2">
    <name type="scientific">Candidatus Curtissbacteria bacterium GW2011_GWA1_41_11</name>
    <dbReference type="NCBI Taxonomy" id="1618409"/>
    <lineage>
        <taxon>Bacteria</taxon>
        <taxon>Candidatus Curtissiibacteriota</taxon>
    </lineage>
</organism>
<accession>A0A0G0WPW9</accession>
<reference evidence="1 2" key="1">
    <citation type="journal article" date="2015" name="Nature">
        <title>rRNA introns, odd ribosomes, and small enigmatic genomes across a large radiation of phyla.</title>
        <authorList>
            <person name="Brown C.T."/>
            <person name="Hug L.A."/>
            <person name="Thomas B.C."/>
            <person name="Sharon I."/>
            <person name="Castelle C.J."/>
            <person name="Singh A."/>
            <person name="Wilkins M.J."/>
            <person name="Williams K.H."/>
            <person name="Banfield J.F."/>
        </authorList>
    </citation>
    <scope>NUCLEOTIDE SEQUENCE [LARGE SCALE GENOMIC DNA]</scope>
</reference>
<protein>
    <submittedName>
        <fullName evidence="1">Uncharacterized protein</fullName>
    </submittedName>
</protein>
<comment type="caution">
    <text evidence="1">The sequence shown here is derived from an EMBL/GenBank/DDBJ whole genome shotgun (WGS) entry which is preliminary data.</text>
</comment>
<dbReference type="AlphaFoldDB" id="A0A0G0WPW9"/>
<gene>
    <name evidence="1" type="ORF">UU34_C0013G0001</name>
</gene>
<proteinExistence type="predicted"/>